<gene>
    <name evidence="2" type="primary">NCAS0A02830</name>
    <name evidence="2" type="ordered locus">NCAS_0A02830</name>
</gene>
<dbReference type="GO" id="GO:0007005">
    <property type="term" value="P:mitochondrion organization"/>
    <property type="evidence" value="ECO:0007669"/>
    <property type="project" value="EnsemblFungi"/>
</dbReference>
<proteinExistence type="predicted"/>
<dbReference type="InParanoid" id="G0V5V3"/>
<dbReference type="EMBL" id="HE576752">
    <property type="protein sequence ID" value="CCC66841.1"/>
    <property type="molecule type" value="Genomic_DNA"/>
</dbReference>
<feature type="region of interest" description="Disordered" evidence="1">
    <location>
        <begin position="28"/>
        <end position="47"/>
    </location>
</feature>
<dbReference type="GeneID" id="96900330"/>
<evidence type="ECO:0008006" key="4">
    <source>
        <dbReference type="Google" id="ProtNLM"/>
    </source>
</evidence>
<dbReference type="eggNOG" id="ENOG502S8G2">
    <property type="taxonomic scope" value="Eukaryota"/>
</dbReference>
<dbReference type="OMA" id="MWEESVE"/>
<evidence type="ECO:0000313" key="3">
    <source>
        <dbReference type="Proteomes" id="UP000001640"/>
    </source>
</evidence>
<sequence length="122" mass="13568">MTMNEQTKIEYLKDLNSVSDRIRHHVAVSHQQEPAAAAAAAPTATKANEFKRVPLPTMNVAPPMLEKNCTSSFYESGSTLEMWEEGVDQKLNAIDQDIQKNKLGAAELNKVFSNGKVEEMDF</sequence>
<dbReference type="GO" id="GO:0006974">
    <property type="term" value="P:DNA damage response"/>
    <property type="evidence" value="ECO:0007669"/>
    <property type="project" value="EnsemblFungi"/>
</dbReference>
<dbReference type="GO" id="GO:1990846">
    <property type="term" value="F:ribonucleoside-diphosphate reductase inhibitor activity"/>
    <property type="evidence" value="ECO:0007669"/>
    <property type="project" value="EnsemblFungi"/>
</dbReference>
<dbReference type="FunCoup" id="G0V5V3">
    <property type="interactions" value="69"/>
</dbReference>
<keyword evidence="3" id="KW-1185">Reference proteome</keyword>
<name>G0V5V3_NAUCA</name>
<dbReference type="AlphaFoldDB" id="G0V5V3"/>
<dbReference type="KEGG" id="ncs:NCAS_0A02830"/>
<reference key="2">
    <citation type="submission" date="2011-08" db="EMBL/GenBank/DDBJ databases">
        <title>Genome sequence of Naumovozyma castellii.</title>
        <authorList>
            <person name="Gordon J.L."/>
            <person name="Armisen D."/>
            <person name="Proux-Wera E."/>
            <person name="OhEigeartaigh S.S."/>
            <person name="Byrne K.P."/>
            <person name="Wolfe K.H."/>
        </authorList>
    </citation>
    <scope>NUCLEOTIDE SEQUENCE</scope>
    <source>
        <strain>Type strain:CBS 4309</strain>
    </source>
</reference>
<feature type="compositionally biased region" description="Low complexity" evidence="1">
    <location>
        <begin position="34"/>
        <end position="47"/>
    </location>
</feature>
<accession>G0V5V3</accession>
<dbReference type="STRING" id="1064592.G0V5V3"/>
<dbReference type="OrthoDB" id="4072855at2759"/>
<reference evidence="2 3" key="1">
    <citation type="journal article" date="2011" name="Proc. Natl. Acad. Sci. U.S.A.">
        <title>Evolutionary erosion of yeast sex chromosomes by mating-type switching accidents.</title>
        <authorList>
            <person name="Gordon J.L."/>
            <person name="Armisen D."/>
            <person name="Proux-Wera E."/>
            <person name="Oheigeartaigh S.S."/>
            <person name="Byrne K.P."/>
            <person name="Wolfe K.H."/>
        </authorList>
    </citation>
    <scope>NUCLEOTIDE SEQUENCE [LARGE SCALE GENOMIC DNA]</scope>
    <source>
        <strain evidence="3">ATCC 76901 / BCRC 22586 / CBS 4309 / NBRC 1992 / NRRL Y-12630</strain>
    </source>
</reference>
<evidence type="ECO:0000313" key="2">
    <source>
        <dbReference type="EMBL" id="CCC66841.1"/>
    </source>
</evidence>
<dbReference type="RefSeq" id="XP_003673232.1">
    <property type="nucleotide sequence ID" value="XM_003673184.1"/>
</dbReference>
<dbReference type="HOGENOM" id="CLU_171972_0_0_1"/>
<evidence type="ECO:0000256" key="1">
    <source>
        <dbReference type="SAM" id="MobiDB-lite"/>
    </source>
</evidence>
<dbReference type="Proteomes" id="UP000001640">
    <property type="component" value="Chromosome 1"/>
</dbReference>
<organism evidence="2 3">
    <name type="scientific">Naumovozyma castellii</name>
    <name type="common">Yeast</name>
    <name type="synonym">Saccharomyces castellii</name>
    <dbReference type="NCBI Taxonomy" id="27288"/>
    <lineage>
        <taxon>Eukaryota</taxon>
        <taxon>Fungi</taxon>
        <taxon>Dikarya</taxon>
        <taxon>Ascomycota</taxon>
        <taxon>Saccharomycotina</taxon>
        <taxon>Saccharomycetes</taxon>
        <taxon>Saccharomycetales</taxon>
        <taxon>Saccharomycetaceae</taxon>
        <taxon>Naumovozyma</taxon>
    </lineage>
</organism>
<protein>
    <recommendedName>
        <fullName evidence="4">Damage-regulated import facilitator 1</fullName>
    </recommendedName>
</protein>